<dbReference type="AlphaFoldDB" id="A0A7G1KTU4"/>
<sequence>MTDVSSTGLWWLSFVDTTRSAPPDKQVPGGGGFLGCCIVPGPTFIQAVDHAHAVGCNPGGAVRGYPTGPPPHPAWMNRLLTATDVDYIDAMEDKVTAPGAVAERLGRGLWDRRPR</sequence>
<dbReference type="RefSeq" id="WP_187685111.1">
    <property type="nucleotide sequence ID" value="NZ_AP023396.1"/>
</dbReference>
<dbReference type="GeneID" id="80350537"/>
<organism evidence="1 2">
    <name type="scientific">Nocardia wallacei</name>
    <dbReference type="NCBI Taxonomy" id="480035"/>
    <lineage>
        <taxon>Bacteria</taxon>
        <taxon>Bacillati</taxon>
        <taxon>Actinomycetota</taxon>
        <taxon>Actinomycetes</taxon>
        <taxon>Mycobacteriales</taxon>
        <taxon>Nocardiaceae</taxon>
        <taxon>Nocardia</taxon>
    </lineage>
</organism>
<evidence type="ECO:0000313" key="2">
    <source>
        <dbReference type="Proteomes" id="UP000516173"/>
    </source>
</evidence>
<reference evidence="1 2" key="1">
    <citation type="submission" date="2020-08" db="EMBL/GenBank/DDBJ databases">
        <title>Genome Sequencing of Nocardia wallacei strain FMUON74 and assembly.</title>
        <authorList>
            <person name="Toyokawa M."/>
            <person name="Uesaka K."/>
        </authorList>
    </citation>
    <scope>NUCLEOTIDE SEQUENCE [LARGE SCALE GENOMIC DNA]</scope>
    <source>
        <strain evidence="1 2">FMUON74</strain>
    </source>
</reference>
<keyword evidence="2" id="KW-1185">Reference proteome</keyword>
<protein>
    <submittedName>
        <fullName evidence="1">Uncharacterized protein</fullName>
    </submittedName>
</protein>
<proteinExistence type="predicted"/>
<evidence type="ECO:0000313" key="1">
    <source>
        <dbReference type="EMBL" id="BCK58351.1"/>
    </source>
</evidence>
<dbReference type="KEGG" id="nwl:NWFMUON74_61230"/>
<accession>A0A7G1KTU4</accession>
<gene>
    <name evidence="1" type="ORF">NWFMUON74_61230</name>
</gene>
<name>A0A7G1KTU4_9NOCA</name>
<dbReference type="Proteomes" id="UP000516173">
    <property type="component" value="Chromosome"/>
</dbReference>
<dbReference type="EMBL" id="AP023396">
    <property type="protein sequence ID" value="BCK58351.1"/>
    <property type="molecule type" value="Genomic_DNA"/>
</dbReference>